<accession>A0A699YCN0</accession>
<proteinExistence type="predicted"/>
<gene>
    <name evidence="1" type="ORF">HaLaN_01895</name>
</gene>
<feature type="non-terminal residue" evidence="1">
    <location>
        <position position="1"/>
    </location>
</feature>
<feature type="non-terminal residue" evidence="1">
    <location>
        <position position="52"/>
    </location>
</feature>
<dbReference type="EMBL" id="BLLF01000076">
    <property type="protein sequence ID" value="GFH07135.1"/>
    <property type="molecule type" value="Genomic_DNA"/>
</dbReference>
<dbReference type="Proteomes" id="UP000485058">
    <property type="component" value="Unassembled WGS sequence"/>
</dbReference>
<reference evidence="1 2" key="1">
    <citation type="submission" date="2020-02" db="EMBL/GenBank/DDBJ databases">
        <title>Draft genome sequence of Haematococcus lacustris strain NIES-144.</title>
        <authorList>
            <person name="Morimoto D."/>
            <person name="Nakagawa S."/>
            <person name="Yoshida T."/>
            <person name="Sawayama S."/>
        </authorList>
    </citation>
    <scope>NUCLEOTIDE SEQUENCE [LARGE SCALE GENOMIC DNA]</scope>
    <source>
        <strain evidence="1 2">NIES-144</strain>
    </source>
</reference>
<name>A0A699YCN0_HAELA</name>
<sequence>PNPLLVVNDCEAAITAEARSELRRCLQEALDTVPGLRLVLVVQEGPDVLTQL</sequence>
<protein>
    <submittedName>
        <fullName evidence="1">Uncharacterized protein</fullName>
    </submittedName>
</protein>
<keyword evidence="2" id="KW-1185">Reference proteome</keyword>
<evidence type="ECO:0000313" key="1">
    <source>
        <dbReference type="EMBL" id="GFH07135.1"/>
    </source>
</evidence>
<evidence type="ECO:0000313" key="2">
    <source>
        <dbReference type="Proteomes" id="UP000485058"/>
    </source>
</evidence>
<dbReference type="AlphaFoldDB" id="A0A699YCN0"/>
<comment type="caution">
    <text evidence="1">The sequence shown here is derived from an EMBL/GenBank/DDBJ whole genome shotgun (WGS) entry which is preliminary data.</text>
</comment>
<organism evidence="1 2">
    <name type="scientific">Haematococcus lacustris</name>
    <name type="common">Green alga</name>
    <name type="synonym">Haematococcus pluvialis</name>
    <dbReference type="NCBI Taxonomy" id="44745"/>
    <lineage>
        <taxon>Eukaryota</taxon>
        <taxon>Viridiplantae</taxon>
        <taxon>Chlorophyta</taxon>
        <taxon>core chlorophytes</taxon>
        <taxon>Chlorophyceae</taxon>
        <taxon>CS clade</taxon>
        <taxon>Chlamydomonadales</taxon>
        <taxon>Haematococcaceae</taxon>
        <taxon>Haematococcus</taxon>
    </lineage>
</organism>